<reference evidence="2 3" key="1">
    <citation type="submission" date="2024-02" db="EMBL/GenBank/DDBJ databases">
        <title>A draft genome for the cacao thread blight pathogen Marasmius crinis-equi.</title>
        <authorList>
            <person name="Cohen S.P."/>
            <person name="Baruah I.K."/>
            <person name="Amoako-Attah I."/>
            <person name="Bukari Y."/>
            <person name="Meinhardt L.W."/>
            <person name="Bailey B.A."/>
        </authorList>
    </citation>
    <scope>NUCLEOTIDE SEQUENCE [LARGE SCALE GENOMIC DNA]</scope>
    <source>
        <strain evidence="2 3">GH-76</strain>
    </source>
</reference>
<dbReference type="Proteomes" id="UP001465976">
    <property type="component" value="Unassembled WGS sequence"/>
</dbReference>
<comment type="caution">
    <text evidence="2">The sequence shown here is derived from an EMBL/GenBank/DDBJ whole genome shotgun (WGS) entry which is preliminary data.</text>
</comment>
<accession>A0ABR3F754</accession>
<feature type="region of interest" description="Disordered" evidence="1">
    <location>
        <begin position="555"/>
        <end position="616"/>
    </location>
</feature>
<gene>
    <name evidence="2" type="ORF">V5O48_010998</name>
</gene>
<protein>
    <submittedName>
        <fullName evidence="2">Uncharacterized protein</fullName>
    </submittedName>
</protein>
<dbReference type="EMBL" id="JBAHYK010000848">
    <property type="protein sequence ID" value="KAL0570958.1"/>
    <property type="molecule type" value="Genomic_DNA"/>
</dbReference>
<evidence type="ECO:0000256" key="1">
    <source>
        <dbReference type="SAM" id="MobiDB-lite"/>
    </source>
</evidence>
<evidence type="ECO:0000313" key="3">
    <source>
        <dbReference type="Proteomes" id="UP001465976"/>
    </source>
</evidence>
<organism evidence="2 3">
    <name type="scientific">Marasmius crinis-equi</name>
    <dbReference type="NCBI Taxonomy" id="585013"/>
    <lineage>
        <taxon>Eukaryota</taxon>
        <taxon>Fungi</taxon>
        <taxon>Dikarya</taxon>
        <taxon>Basidiomycota</taxon>
        <taxon>Agaricomycotina</taxon>
        <taxon>Agaricomycetes</taxon>
        <taxon>Agaricomycetidae</taxon>
        <taxon>Agaricales</taxon>
        <taxon>Marasmiineae</taxon>
        <taxon>Marasmiaceae</taxon>
        <taxon>Marasmius</taxon>
    </lineage>
</organism>
<keyword evidence="3" id="KW-1185">Reference proteome</keyword>
<feature type="compositionally biased region" description="Basic and acidic residues" evidence="1">
    <location>
        <begin position="216"/>
        <end position="225"/>
    </location>
</feature>
<evidence type="ECO:0000313" key="2">
    <source>
        <dbReference type="EMBL" id="KAL0570958.1"/>
    </source>
</evidence>
<name>A0ABR3F754_9AGAR</name>
<sequence>MAKLQRFTSTMKAPVTEKDRRSQGFLELETNGNDFVFARNKKGSGKEIDDVMKSWSICMSDYTIKERQYLLELRNDILGADKEITACKPTKRGGQYLGGTRFERHWRAANLSGSPRAYPIGVTNQVQRSLEGPSKGSKRIGQPLDENGLLRYRLLKGGAMCVRKGLTKGPQELVQLLDDRSEFVNSARLGEDFNALCTAAQINIAAMACDEARERAQRGVDEGSVHTRAGTKRKRDEEEDELEEDSDEEDDYEHSDQDIDGETEADWKRRKLNDGSIKSLGKFGSNHADHGDSPAGPTACINLTRPHPDVDQEWFYVFDLGIAWQLEELCTIYFSGLHYHSGCETRYRTNDRAQRKDLRPYHRLTLIMYPSTGELEGTSATALAALPLDTRNRLLTVAVEMRNSSESHHPSNSSSCNSASYIADGLSLQEPRSYLNHTARDILSLAIWLVNQAPPEAALRIDRDKFLESFSMRIDDERIAAKQWQLGPGWFGKDVEIGRRYERLPADINLAELKRLRNSDHPTEIPYGNKRRIQHIERWNRHIERSSASIPLCVATAGRDPESGPSGSRTARKKTTNDSRRIPKQATKAKASDKIKKKKAPRHEGEEPYSASRTQLSPRLVQETCQRHPSRTVPAYVESLSLEALTSELQTLEELSDNGHTQVVSSLHGRIDGSGRANDLPALAALLSTLNE</sequence>
<feature type="compositionally biased region" description="Acidic residues" evidence="1">
    <location>
        <begin position="237"/>
        <end position="264"/>
    </location>
</feature>
<feature type="region of interest" description="Disordered" evidence="1">
    <location>
        <begin position="216"/>
        <end position="270"/>
    </location>
</feature>
<proteinExistence type="predicted"/>